<feature type="transmembrane region" description="Helical" evidence="1">
    <location>
        <begin position="32"/>
        <end position="54"/>
    </location>
</feature>
<protein>
    <submittedName>
        <fullName evidence="2">Uncharacterized protein</fullName>
    </submittedName>
</protein>
<organism evidence="2 3">
    <name type="scientific">Limimaricola hongkongensis DSM 17492</name>
    <dbReference type="NCBI Taxonomy" id="1122180"/>
    <lineage>
        <taxon>Bacteria</taxon>
        <taxon>Pseudomonadati</taxon>
        <taxon>Pseudomonadota</taxon>
        <taxon>Alphaproteobacteria</taxon>
        <taxon>Rhodobacterales</taxon>
        <taxon>Paracoccaceae</taxon>
        <taxon>Limimaricola</taxon>
    </lineage>
</organism>
<keyword evidence="3" id="KW-1185">Reference proteome</keyword>
<dbReference type="AlphaFoldDB" id="A0A017HBR7"/>
<dbReference type="EMBL" id="APGJ01000006">
    <property type="protein sequence ID" value="EYD71826.1"/>
    <property type="molecule type" value="Genomic_DNA"/>
</dbReference>
<keyword evidence="1" id="KW-0472">Membrane</keyword>
<dbReference type="STRING" id="1122180.Lokhon_01896"/>
<evidence type="ECO:0000313" key="3">
    <source>
        <dbReference type="Proteomes" id="UP000025047"/>
    </source>
</evidence>
<dbReference type="eggNOG" id="ENOG502ZKZM">
    <property type="taxonomic scope" value="Bacteria"/>
</dbReference>
<keyword evidence="1" id="KW-0812">Transmembrane</keyword>
<dbReference type="Proteomes" id="UP000025047">
    <property type="component" value="Unassembled WGS sequence"/>
</dbReference>
<reference evidence="2 3" key="1">
    <citation type="submission" date="2013-03" db="EMBL/GenBank/DDBJ databases">
        <authorList>
            <person name="Fiebig A."/>
            <person name="Goeker M."/>
            <person name="Klenk H.-P.P."/>
        </authorList>
    </citation>
    <scope>NUCLEOTIDE SEQUENCE [LARGE SCALE GENOMIC DNA]</scope>
    <source>
        <strain evidence="2 3">DSM 17492</strain>
    </source>
</reference>
<evidence type="ECO:0000256" key="1">
    <source>
        <dbReference type="SAM" id="Phobius"/>
    </source>
</evidence>
<keyword evidence="1" id="KW-1133">Transmembrane helix</keyword>
<comment type="caution">
    <text evidence="2">The sequence shown here is derived from an EMBL/GenBank/DDBJ whole genome shotgun (WGS) entry which is preliminary data.</text>
</comment>
<accession>A0A017HBR7</accession>
<dbReference type="PATRIC" id="fig|1122180.6.peg.1881"/>
<feature type="transmembrane region" description="Helical" evidence="1">
    <location>
        <begin position="60"/>
        <end position="78"/>
    </location>
</feature>
<dbReference type="HOGENOM" id="CLU_2316914_0_0_5"/>
<evidence type="ECO:0000313" key="2">
    <source>
        <dbReference type="EMBL" id="EYD71826.1"/>
    </source>
</evidence>
<sequence>MLIAHTLSSGTLVVVCWWLAHQNALVSRPPGLFIAAGFAWVSLTVLVTAFLRLGDEARDIWIIASKVGLTFTFCAVSWRRHMWCRLRRRAAARRQRRKG</sequence>
<name>A0A017HBR7_9RHOB</name>
<gene>
    <name evidence="2" type="ORF">Lokhon_01896</name>
</gene>
<dbReference type="OrthoDB" id="7865437at2"/>
<proteinExistence type="predicted"/>